<dbReference type="STRING" id="262898.GA0070564_11517"/>
<gene>
    <name evidence="2" type="ORF">GA0070564_11517</name>
</gene>
<dbReference type="InterPro" id="IPR011009">
    <property type="entry name" value="Kinase-like_dom_sf"/>
</dbReference>
<evidence type="ECO:0000313" key="2">
    <source>
        <dbReference type="EMBL" id="SCF46902.1"/>
    </source>
</evidence>
<proteinExistence type="predicted"/>
<dbReference type="InterPro" id="IPR002575">
    <property type="entry name" value="Aminoglycoside_PTrfase"/>
</dbReference>
<dbReference type="Pfam" id="PF01636">
    <property type="entry name" value="APH"/>
    <property type="match status" value="1"/>
</dbReference>
<organism evidence="2 3">
    <name type="scientific">Micromonospora mirobrigensis</name>
    <dbReference type="NCBI Taxonomy" id="262898"/>
    <lineage>
        <taxon>Bacteria</taxon>
        <taxon>Bacillati</taxon>
        <taxon>Actinomycetota</taxon>
        <taxon>Actinomycetes</taxon>
        <taxon>Micromonosporales</taxon>
        <taxon>Micromonosporaceae</taxon>
        <taxon>Micromonospora</taxon>
    </lineage>
</organism>
<sequence length="337" mass="37001">MASLRTVTTASTTDRSSPQWHDAALTWVGDALARHGRRITGPVQERVRPWSLVWQVPTDAGDAWFKANNSGTRYETGLLATLSRLTPDAVLHPLAVDPELGWTLLPEGGPSLRDVLAGGDDRVARWERVLPAYAELQRTVAPRAGVLLDDGVPDHRPERLPGLLDELLDDRESLRLGQPDGMDAELHERLRAYRAEFGVLCRRLGGTGIPATVQHDDLHDGNVFAGADGYRFFDWGDASVAHPFGTLLVTLRSVAHAAGLADDDPALPRLRDAYLEAWTDRYDRATLREAAHLATRVTTVSRALSWRRALATDDPARAEYAEAVPGWLGELFAPVPI</sequence>
<feature type="domain" description="Aminoglycoside phosphotransferase" evidence="1">
    <location>
        <begin position="119"/>
        <end position="285"/>
    </location>
</feature>
<name>A0A1C5ANV6_9ACTN</name>
<dbReference type="SUPFAM" id="SSF56112">
    <property type="entry name" value="Protein kinase-like (PK-like)"/>
    <property type="match status" value="1"/>
</dbReference>
<evidence type="ECO:0000313" key="3">
    <source>
        <dbReference type="Proteomes" id="UP000199504"/>
    </source>
</evidence>
<accession>A0A1C5ANV6</accession>
<evidence type="ECO:0000259" key="1">
    <source>
        <dbReference type="Pfam" id="PF01636"/>
    </source>
</evidence>
<protein>
    <recommendedName>
        <fullName evidence="1">Aminoglycoside phosphotransferase domain-containing protein</fullName>
    </recommendedName>
</protein>
<dbReference type="EMBL" id="FMCX01000015">
    <property type="protein sequence ID" value="SCF46902.1"/>
    <property type="molecule type" value="Genomic_DNA"/>
</dbReference>
<keyword evidence="3" id="KW-1185">Reference proteome</keyword>
<reference evidence="3" key="1">
    <citation type="submission" date="2016-06" db="EMBL/GenBank/DDBJ databases">
        <authorList>
            <person name="Varghese N."/>
            <person name="Submissions Spin"/>
        </authorList>
    </citation>
    <scope>NUCLEOTIDE SEQUENCE [LARGE SCALE GENOMIC DNA]</scope>
    <source>
        <strain evidence="3">DSM 44830</strain>
    </source>
</reference>
<dbReference type="Proteomes" id="UP000199504">
    <property type="component" value="Unassembled WGS sequence"/>
</dbReference>
<dbReference type="AlphaFoldDB" id="A0A1C5ANV6"/>